<name>A0A9P6EA74_9AGAR</name>
<dbReference type="EMBL" id="MU157884">
    <property type="protein sequence ID" value="KAF9525396.1"/>
    <property type="molecule type" value="Genomic_DNA"/>
</dbReference>
<gene>
    <name evidence="1" type="ORF">CPB83DRAFT_772071</name>
</gene>
<evidence type="ECO:0000313" key="2">
    <source>
        <dbReference type="Proteomes" id="UP000807306"/>
    </source>
</evidence>
<dbReference type="AlphaFoldDB" id="A0A9P6EA74"/>
<evidence type="ECO:0008006" key="3">
    <source>
        <dbReference type="Google" id="ProtNLM"/>
    </source>
</evidence>
<dbReference type="OrthoDB" id="3184970at2759"/>
<organism evidence="1 2">
    <name type="scientific">Crepidotus variabilis</name>
    <dbReference type="NCBI Taxonomy" id="179855"/>
    <lineage>
        <taxon>Eukaryota</taxon>
        <taxon>Fungi</taxon>
        <taxon>Dikarya</taxon>
        <taxon>Basidiomycota</taxon>
        <taxon>Agaricomycotina</taxon>
        <taxon>Agaricomycetes</taxon>
        <taxon>Agaricomycetidae</taxon>
        <taxon>Agaricales</taxon>
        <taxon>Agaricineae</taxon>
        <taxon>Crepidotaceae</taxon>
        <taxon>Crepidotus</taxon>
    </lineage>
</organism>
<accession>A0A9P6EA74</accession>
<evidence type="ECO:0000313" key="1">
    <source>
        <dbReference type="EMBL" id="KAF9525396.1"/>
    </source>
</evidence>
<proteinExistence type="predicted"/>
<comment type="caution">
    <text evidence="1">The sequence shown here is derived from an EMBL/GenBank/DDBJ whole genome shotgun (WGS) entry which is preliminary data.</text>
</comment>
<dbReference type="Proteomes" id="UP000807306">
    <property type="component" value="Unassembled WGS sequence"/>
</dbReference>
<keyword evidence="2" id="KW-1185">Reference proteome</keyword>
<sequence>SDNVQFYLHRKNLEVNAGAFPGAEFETKGEVVQLTEPARTLEIVFRFIYPRRYPDLDGLDFEALLEIAEAVEKYEVFPAMFPTNSELRKFIQEHPIEVLLHALKHDHRNLANEAAPYLAFSNTVFDKLPDHYLLHWVSWQSSAFFVAYVLVKFG</sequence>
<protein>
    <recommendedName>
        <fullName evidence="3">BTB domain-containing protein</fullName>
    </recommendedName>
</protein>
<reference evidence="1" key="1">
    <citation type="submission" date="2020-11" db="EMBL/GenBank/DDBJ databases">
        <authorList>
            <consortium name="DOE Joint Genome Institute"/>
            <person name="Ahrendt S."/>
            <person name="Riley R."/>
            <person name="Andreopoulos W."/>
            <person name="Labutti K."/>
            <person name="Pangilinan J."/>
            <person name="Ruiz-Duenas F.J."/>
            <person name="Barrasa J.M."/>
            <person name="Sanchez-Garcia M."/>
            <person name="Camarero S."/>
            <person name="Miyauchi S."/>
            <person name="Serrano A."/>
            <person name="Linde D."/>
            <person name="Babiker R."/>
            <person name="Drula E."/>
            <person name="Ayuso-Fernandez I."/>
            <person name="Pacheco R."/>
            <person name="Padilla G."/>
            <person name="Ferreira P."/>
            <person name="Barriuso J."/>
            <person name="Kellner H."/>
            <person name="Castanera R."/>
            <person name="Alfaro M."/>
            <person name="Ramirez L."/>
            <person name="Pisabarro A.G."/>
            <person name="Kuo A."/>
            <person name="Tritt A."/>
            <person name="Lipzen A."/>
            <person name="He G."/>
            <person name="Yan M."/>
            <person name="Ng V."/>
            <person name="Cullen D."/>
            <person name="Martin F."/>
            <person name="Rosso M.-N."/>
            <person name="Henrissat B."/>
            <person name="Hibbett D."/>
            <person name="Martinez A.T."/>
            <person name="Grigoriev I.V."/>
        </authorList>
    </citation>
    <scope>NUCLEOTIDE SEQUENCE</scope>
    <source>
        <strain evidence="1">CBS 506.95</strain>
    </source>
</reference>
<feature type="non-terminal residue" evidence="1">
    <location>
        <position position="1"/>
    </location>
</feature>